<dbReference type="InterPro" id="IPR009057">
    <property type="entry name" value="Homeodomain-like_sf"/>
</dbReference>
<reference evidence="10" key="1">
    <citation type="submission" date="2022-05" db="EMBL/GenBank/DDBJ databases">
        <title>The Musa troglodytarum L. genome provides insights into the mechanism of non-climacteric behaviour and enrichment of carotenoids.</title>
        <authorList>
            <person name="Wang J."/>
        </authorList>
    </citation>
    <scope>NUCLEOTIDE SEQUENCE</scope>
    <source>
        <tissue evidence="10">Leaf</tissue>
    </source>
</reference>
<evidence type="ECO:0000256" key="4">
    <source>
        <dbReference type="ARBA" id="ARBA00023125"/>
    </source>
</evidence>
<keyword evidence="11" id="KW-1185">Reference proteome</keyword>
<dbReference type="OrthoDB" id="412748at2759"/>
<evidence type="ECO:0000256" key="2">
    <source>
        <dbReference type="ARBA" id="ARBA00022737"/>
    </source>
</evidence>
<keyword evidence="5" id="KW-0804">Transcription</keyword>
<keyword evidence="4" id="KW-0238">DNA-binding</keyword>
<name>A0A9E7KY55_9LILI</name>
<evidence type="ECO:0000256" key="5">
    <source>
        <dbReference type="ARBA" id="ARBA00023163"/>
    </source>
</evidence>
<dbReference type="InterPro" id="IPR001005">
    <property type="entry name" value="SANT/Myb"/>
</dbReference>
<dbReference type="GO" id="GO:0005634">
    <property type="term" value="C:nucleus"/>
    <property type="evidence" value="ECO:0007669"/>
    <property type="project" value="UniProtKB-SubCell"/>
</dbReference>
<evidence type="ECO:0000256" key="6">
    <source>
        <dbReference type="ARBA" id="ARBA00023242"/>
    </source>
</evidence>
<organism evidence="10 11">
    <name type="scientific">Musa troglodytarum</name>
    <name type="common">fe'i banana</name>
    <dbReference type="NCBI Taxonomy" id="320322"/>
    <lineage>
        <taxon>Eukaryota</taxon>
        <taxon>Viridiplantae</taxon>
        <taxon>Streptophyta</taxon>
        <taxon>Embryophyta</taxon>
        <taxon>Tracheophyta</taxon>
        <taxon>Spermatophyta</taxon>
        <taxon>Magnoliopsida</taxon>
        <taxon>Liliopsida</taxon>
        <taxon>Zingiberales</taxon>
        <taxon>Musaceae</taxon>
        <taxon>Musa</taxon>
    </lineage>
</organism>
<dbReference type="Gene3D" id="1.10.10.60">
    <property type="entry name" value="Homeodomain-like"/>
    <property type="match status" value="2"/>
</dbReference>
<dbReference type="GO" id="GO:0003700">
    <property type="term" value="F:DNA-binding transcription factor activity"/>
    <property type="evidence" value="ECO:0007669"/>
    <property type="project" value="InterPro"/>
</dbReference>
<protein>
    <submittedName>
        <fullName evidence="10">Poly(A) polymerase predicted RNA binding domain</fullName>
    </submittedName>
</protein>
<dbReference type="Proteomes" id="UP001055439">
    <property type="component" value="Chromosome 8"/>
</dbReference>
<dbReference type="InterPro" id="IPR044676">
    <property type="entry name" value="EOBI/EOBII-like_plant"/>
</dbReference>
<dbReference type="EMBL" id="CP097510">
    <property type="protein sequence ID" value="URE31325.1"/>
    <property type="molecule type" value="Genomic_DNA"/>
</dbReference>
<proteinExistence type="predicted"/>
<gene>
    <name evidence="10" type="ORF">MUK42_02593</name>
</gene>
<comment type="subcellular location">
    <subcellularLocation>
        <location evidence="1">Nucleus</location>
    </subcellularLocation>
</comment>
<dbReference type="PANTHER" id="PTHR45675">
    <property type="entry name" value="MYB TRANSCRIPTION FACTOR-RELATED-RELATED"/>
    <property type="match status" value="1"/>
</dbReference>
<keyword evidence="3" id="KW-0805">Transcription regulation</keyword>
<sequence length="256" mass="28817">MARASGTRLPAVQVANSCFVLIHSGHGESLCSLYLVGLVTGLRRTGKSCRLRWLNYLRPDVRRGNITPEEQLLILELHSRWGNRWSKIAQRLPGRTDNEIKNYWRTRVQKHARHLRCDVNSKQFKDVMRHLWMPRLVERIRAASGSSATCVHQNVAAPSTREWPAEGSVELGQAKTSPDDSEMQLSSASESGDCFANSMQGCENGSDDWFQEADFTDCWPQPLPSPGVCADDLGSLDLDECGWEESLWSMEDVRGE</sequence>
<dbReference type="SUPFAM" id="SSF46689">
    <property type="entry name" value="Homeodomain-like"/>
    <property type="match status" value="1"/>
</dbReference>
<evidence type="ECO:0000259" key="8">
    <source>
        <dbReference type="PROSITE" id="PS50090"/>
    </source>
</evidence>
<feature type="domain" description="HTH myb-type" evidence="9">
    <location>
        <begin position="58"/>
        <end position="112"/>
    </location>
</feature>
<evidence type="ECO:0000256" key="7">
    <source>
        <dbReference type="SAM" id="MobiDB-lite"/>
    </source>
</evidence>
<evidence type="ECO:0000313" key="11">
    <source>
        <dbReference type="Proteomes" id="UP001055439"/>
    </source>
</evidence>
<dbReference type="FunFam" id="1.10.10.60:FF:000107">
    <property type="entry name" value="MYB transcription factor"/>
    <property type="match status" value="1"/>
</dbReference>
<keyword evidence="6" id="KW-0539">Nucleus</keyword>
<dbReference type="PANTHER" id="PTHR45675:SF1">
    <property type="entry name" value="MYB TRANSCRIPTION FACTOR-RELATED"/>
    <property type="match status" value="1"/>
</dbReference>
<dbReference type="SMART" id="SM00717">
    <property type="entry name" value="SANT"/>
    <property type="match status" value="1"/>
</dbReference>
<evidence type="ECO:0000256" key="3">
    <source>
        <dbReference type="ARBA" id="ARBA00023015"/>
    </source>
</evidence>
<keyword evidence="2" id="KW-0677">Repeat</keyword>
<dbReference type="AlphaFoldDB" id="A0A9E7KY55"/>
<evidence type="ECO:0000259" key="9">
    <source>
        <dbReference type="PROSITE" id="PS51294"/>
    </source>
</evidence>
<dbReference type="GO" id="GO:0043565">
    <property type="term" value="F:sequence-specific DNA binding"/>
    <property type="evidence" value="ECO:0007669"/>
    <property type="project" value="InterPro"/>
</dbReference>
<dbReference type="PROSITE" id="PS50090">
    <property type="entry name" value="MYB_LIKE"/>
    <property type="match status" value="1"/>
</dbReference>
<dbReference type="PROSITE" id="PS51294">
    <property type="entry name" value="HTH_MYB"/>
    <property type="match status" value="1"/>
</dbReference>
<dbReference type="CDD" id="cd00167">
    <property type="entry name" value="SANT"/>
    <property type="match status" value="1"/>
</dbReference>
<evidence type="ECO:0000256" key="1">
    <source>
        <dbReference type="ARBA" id="ARBA00004123"/>
    </source>
</evidence>
<feature type="region of interest" description="Disordered" evidence="7">
    <location>
        <begin position="158"/>
        <end position="187"/>
    </location>
</feature>
<accession>A0A9E7KY55</accession>
<dbReference type="Pfam" id="PF00249">
    <property type="entry name" value="Myb_DNA-binding"/>
    <property type="match status" value="1"/>
</dbReference>
<evidence type="ECO:0000313" key="10">
    <source>
        <dbReference type="EMBL" id="URE31325.1"/>
    </source>
</evidence>
<dbReference type="InterPro" id="IPR017930">
    <property type="entry name" value="Myb_dom"/>
</dbReference>
<feature type="domain" description="Myb-like" evidence="8">
    <location>
        <begin position="58"/>
        <end position="108"/>
    </location>
</feature>